<evidence type="ECO:0000313" key="12">
    <source>
        <dbReference type="EMBL" id="PIL45826.1"/>
    </source>
</evidence>
<name>A0A2G8TIF1_9BURK</name>
<dbReference type="OrthoDB" id="9809646at2"/>
<evidence type="ECO:0000256" key="6">
    <source>
        <dbReference type="ARBA" id="ARBA00022989"/>
    </source>
</evidence>
<dbReference type="SUPFAM" id="SSF160240">
    <property type="entry name" value="Cation efflux protein cytoplasmic domain-like"/>
    <property type="match status" value="1"/>
</dbReference>
<proteinExistence type="inferred from homology"/>
<comment type="subcellular location">
    <subcellularLocation>
        <location evidence="1">Membrane</location>
        <topology evidence="1">Multi-pass membrane protein</topology>
    </subcellularLocation>
</comment>
<keyword evidence="5" id="KW-0862">Zinc</keyword>
<evidence type="ECO:0000259" key="11">
    <source>
        <dbReference type="Pfam" id="PF16916"/>
    </source>
</evidence>
<keyword evidence="13" id="KW-1185">Reference proteome</keyword>
<feature type="transmembrane region" description="Helical" evidence="9">
    <location>
        <begin position="34"/>
        <end position="56"/>
    </location>
</feature>
<dbReference type="InterPro" id="IPR050681">
    <property type="entry name" value="CDF/SLC30A"/>
</dbReference>
<feature type="transmembrane region" description="Helical" evidence="9">
    <location>
        <begin position="168"/>
        <end position="193"/>
    </location>
</feature>
<dbReference type="Gene3D" id="1.20.1510.10">
    <property type="entry name" value="Cation efflux protein transmembrane domain"/>
    <property type="match status" value="1"/>
</dbReference>
<organism evidence="12 13">
    <name type="scientific">Massilia eurypsychrophila</name>
    <dbReference type="NCBI Taxonomy" id="1485217"/>
    <lineage>
        <taxon>Bacteria</taxon>
        <taxon>Pseudomonadati</taxon>
        <taxon>Pseudomonadota</taxon>
        <taxon>Betaproteobacteria</taxon>
        <taxon>Burkholderiales</taxon>
        <taxon>Oxalobacteraceae</taxon>
        <taxon>Telluria group</taxon>
        <taxon>Massilia</taxon>
    </lineage>
</organism>
<sequence>MTAESNAPSSAHLHAHRAGDAKHAHFVEARSQKALAGALVLTLLFAVVEVVTGFIANSLALISDAGHMVTDAAALGLALLAQLIAKRPPSARHSFGFGRAEALAAFVNCLAMLALVCWIVFEAVHRFADPQPVQGAIVLGVATVGIVINLLVAWMLSRDHQNMNTRAAMVNVMGDLLGSIAAVVAGAVIHFTGWVRIDPLLSVFVSLLILKSTIGVLRESYHFLMKGVPDQIDYVQVGADLAALDGVRSVHDLHIWEMSPGEPALIGHLEIADLERWPQVLRAVQDMLLAKHGIDHVTLQPETPDARPHAM</sequence>
<feature type="transmembrane region" description="Helical" evidence="9">
    <location>
        <begin position="133"/>
        <end position="156"/>
    </location>
</feature>
<evidence type="ECO:0000313" key="13">
    <source>
        <dbReference type="Proteomes" id="UP000230390"/>
    </source>
</evidence>
<keyword evidence="5" id="KW-0864">Zinc transport</keyword>
<gene>
    <name evidence="12" type="ORF">CR105_07125</name>
</gene>
<evidence type="ECO:0000256" key="3">
    <source>
        <dbReference type="ARBA" id="ARBA00022448"/>
    </source>
</evidence>
<dbReference type="GO" id="GO:0005385">
    <property type="term" value="F:zinc ion transmembrane transporter activity"/>
    <property type="evidence" value="ECO:0007669"/>
    <property type="project" value="TreeGrafter"/>
</dbReference>
<feature type="transmembrane region" description="Helical" evidence="9">
    <location>
        <begin position="199"/>
        <end position="217"/>
    </location>
</feature>
<dbReference type="RefSeq" id="WP_099787737.1">
    <property type="nucleotide sequence ID" value="NZ_JBHLYV010000029.1"/>
</dbReference>
<dbReference type="InterPro" id="IPR058533">
    <property type="entry name" value="Cation_efflux_TM"/>
</dbReference>
<feature type="transmembrane region" description="Helical" evidence="9">
    <location>
        <begin position="68"/>
        <end position="85"/>
    </location>
</feature>
<evidence type="ECO:0000256" key="2">
    <source>
        <dbReference type="ARBA" id="ARBA00008873"/>
    </source>
</evidence>
<dbReference type="GO" id="GO:0005886">
    <property type="term" value="C:plasma membrane"/>
    <property type="evidence" value="ECO:0007669"/>
    <property type="project" value="TreeGrafter"/>
</dbReference>
<protein>
    <submittedName>
        <fullName evidence="12">Cation transporter</fullName>
    </submittedName>
</protein>
<comment type="similarity">
    <text evidence="2">Belongs to the cation diffusion facilitator (CDF) transporter (TC 2.A.4) family. SLC30A subfamily.</text>
</comment>
<dbReference type="InterPro" id="IPR027469">
    <property type="entry name" value="Cation_efflux_TMD_sf"/>
</dbReference>
<evidence type="ECO:0000256" key="9">
    <source>
        <dbReference type="SAM" id="Phobius"/>
    </source>
</evidence>
<dbReference type="PANTHER" id="PTHR11562:SF17">
    <property type="entry name" value="RE54080P-RELATED"/>
    <property type="match status" value="1"/>
</dbReference>
<keyword evidence="8 9" id="KW-0472">Membrane</keyword>
<keyword evidence="3" id="KW-0813">Transport</keyword>
<dbReference type="Proteomes" id="UP000230390">
    <property type="component" value="Unassembled WGS sequence"/>
</dbReference>
<evidence type="ECO:0000259" key="10">
    <source>
        <dbReference type="Pfam" id="PF01545"/>
    </source>
</evidence>
<feature type="domain" description="Cation efflux protein transmembrane" evidence="10">
    <location>
        <begin position="38"/>
        <end position="225"/>
    </location>
</feature>
<accession>A0A2G8TIF1</accession>
<feature type="transmembrane region" description="Helical" evidence="9">
    <location>
        <begin position="97"/>
        <end position="121"/>
    </location>
</feature>
<keyword evidence="7" id="KW-0406">Ion transport</keyword>
<dbReference type="InterPro" id="IPR027470">
    <property type="entry name" value="Cation_efflux_CTD"/>
</dbReference>
<evidence type="ECO:0000256" key="4">
    <source>
        <dbReference type="ARBA" id="ARBA00022692"/>
    </source>
</evidence>
<feature type="domain" description="Cation efflux protein cytoplasmic" evidence="11">
    <location>
        <begin position="229"/>
        <end position="302"/>
    </location>
</feature>
<evidence type="ECO:0000256" key="1">
    <source>
        <dbReference type="ARBA" id="ARBA00004141"/>
    </source>
</evidence>
<dbReference type="SUPFAM" id="SSF161111">
    <property type="entry name" value="Cation efflux protein transmembrane domain-like"/>
    <property type="match status" value="1"/>
</dbReference>
<dbReference type="EMBL" id="PDOC01000003">
    <property type="protein sequence ID" value="PIL45826.1"/>
    <property type="molecule type" value="Genomic_DNA"/>
</dbReference>
<comment type="caution">
    <text evidence="12">The sequence shown here is derived from an EMBL/GenBank/DDBJ whole genome shotgun (WGS) entry which is preliminary data.</text>
</comment>
<keyword evidence="4 9" id="KW-0812">Transmembrane</keyword>
<dbReference type="Pfam" id="PF16916">
    <property type="entry name" value="ZT_dimer"/>
    <property type="match status" value="1"/>
</dbReference>
<dbReference type="InterPro" id="IPR036837">
    <property type="entry name" value="Cation_efflux_CTD_sf"/>
</dbReference>
<dbReference type="Pfam" id="PF01545">
    <property type="entry name" value="Cation_efflux"/>
    <property type="match status" value="1"/>
</dbReference>
<evidence type="ECO:0000256" key="7">
    <source>
        <dbReference type="ARBA" id="ARBA00023065"/>
    </source>
</evidence>
<dbReference type="NCBIfam" id="TIGR01297">
    <property type="entry name" value="CDF"/>
    <property type="match status" value="1"/>
</dbReference>
<dbReference type="AlphaFoldDB" id="A0A2G8TIF1"/>
<keyword evidence="6 9" id="KW-1133">Transmembrane helix</keyword>
<evidence type="ECO:0000256" key="8">
    <source>
        <dbReference type="ARBA" id="ARBA00023136"/>
    </source>
</evidence>
<reference evidence="12 13" key="1">
    <citation type="submission" date="2017-10" db="EMBL/GenBank/DDBJ databases">
        <title>Massilia psychrophilum sp. nov., a novel purple-pigmented bacterium isolated from Tianshan glacier, Xinjiang Municipality, China.</title>
        <authorList>
            <person name="Wang H."/>
        </authorList>
    </citation>
    <scope>NUCLEOTIDE SEQUENCE [LARGE SCALE GENOMIC DNA]</scope>
    <source>
        <strain evidence="12 13">JCM 30074</strain>
    </source>
</reference>
<dbReference type="PANTHER" id="PTHR11562">
    <property type="entry name" value="CATION EFFLUX PROTEIN/ ZINC TRANSPORTER"/>
    <property type="match status" value="1"/>
</dbReference>
<dbReference type="InterPro" id="IPR002524">
    <property type="entry name" value="Cation_efflux"/>
</dbReference>
<evidence type="ECO:0000256" key="5">
    <source>
        <dbReference type="ARBA" id="ARBA00022906"/>
    </source>
</evidence>